<evidence type="ECO:0000256" key="3">
    <source>
        <dbReference type="SAM" id="Phobius"/>
    </source>
</evidence>
<dbReference type="GO" id="GO:0008758">
    <property type="term" value="F:UDP-2,3-diacylglucosamine hydrolase activity"/>
    <property type="evidence" value="ECO:0007669"/>
    <property type="project" value="TreeGrafter"/>
</dbReference>
<dbReference type="Gene3D" id="3.60.21.10">
    <property type="match status" value="1"/>
</dbReference>
<dbReference type="GO" id="GO:0009245">
    <property type="term" value="P:lipid A biosynthetic process"/>
    <property type="evidence" value="ECO:0007669"/>
    <property type="project" value="TreeGrafter"/>
</dbReference>
<evidence type="ECO:0000256" key="1">
    <source>
        <dbReference type="ARBA" id="ARBA00022723"/>
    </source>
</evidence>
<feature type="transmembrane region" description="Helical" evidence="3">
    <location>
        <begin position="107"/>
        <end position="132"/>
    </location>
</feature>
<feature type="transmembrane region" description="Helical" evidence="3">
    <location>
        <begin position="33"/>
        <end position="54"/>
    </location>
</feature>
<feature type="transmembrane region" description="Helical" evidence="3">
    <location>
        <begin position="66"/>
        <end position="87"/>
    </location>
</feature>
<dbReference type="GO" id="GO:0016020">
    <property type="term" value="C:membrane"/>
    <property type="evidence" value="ECO:0007669"/>
    <property type="project" value="GOC"/>
</dbReference>
<dbReference type="OrthoDB" id="9780884at2"/>
<dbReference type="InterPro" id="IPR051158">
    <property type="entry name" value="Metallophosphoesterase_sf"/>
</dbReference>
<dbReference type="Proteomes" id="UP000245125">
    <property type="component" value="Unassembled WGS sequence"/>
</dbReference>
<evidence type="ECO:0000313" key="6">
    <source>
        <dbReference type="Proteomes" id="UP000245125"/>
    </source>
</evidence>
<dbReference type="Pfam" id="PF00149">
    <property type="entry name" value="Metallophos"/>
    <property type="match status" value="1"/>
</dbReference>
<keyword evidence="3" id="KW-1133">Transmembrane helix</keyword>
<dbReference type="SUPFAM" id="SSF56300">
    <property type="entry name" value="Metallo-dependent phosphatases"/>
    <property type="match status" value="1"/>
</dbReference>
<sequence>MTLFLLVFFLLYGGMHIYAFLKAKTALSFGPGIAIPLVIFMLLMFSAPFIVRLLERADMESYARIAAYGGYTWLGVLFLFSSYLFAFDIYRIFISAVRLMTNRDLSFWVLPVRTAFFLPLVFTLLTSVYGYFEAKNIRTEHIEIKTAKIPAEVRRLRIVQISDVHLGLIVREERLRRILDIVKGAKPDIFVDTGDLVDGQLLKLNGLSDLLRDVNPKYGKFAITGNHEFYAGVEQAISFIRDSGFTLLRGESVSGIINVAGVDDPAGQRLGLSRKVSEKDLLLGLPKDKFTLFLKHRPLIDPGALGLFDLQLSGHVHKGQIFPFTILTWLYYPVLSGFANMGDGSYLYESRGAGTWGPPMRVLAPPEVAVIDLVYAGPSIL</sequence>
<evidence type="ECO:0000259" key="4">
    <source>
        <dbReference type="Pfam" id="PF00149"/>
    </source>
</evidence>
<dbReference type="GO" id="GO:0046872">
    <property type="term" value="F:metal ion binding"/>
    <property type="evidence" value="ECO:0007669"/>
    <property type="project" value="UniProtKB-KW"/>
</dbReference>
<gene>
    <name evidence="5" type="ORF">NBG4_720006</name>
</gene>
<dbReference type="PANTHER" id="PTHR31302:SF31">
    <property type="entry name" value="PHOSPHODIESTERASE YAEI"/>
    <property type="match status" value="1"/>
</dbReference>
<dbReference type="CDD" id="cd07385">
    <property type="entry name" value="MPP_YkuE_C"/>
    <property type="match status" value="1"/>
</dbReference>
<dbReference type="EMBL" id="OUUY01000122">
    <property type="protein sequence ID" value="SPQ01813.1"/>
    <property type="molecule type" value="Genomic_DNA"/>
</dbReference>
<proteinExistence type="predicted"/>
<dbReference type="InterPro" id="IPR029052">
    <property type="entry name" value="Metallo-depent_PP-like"/>
</dbReference>
<keyword evidence="1" id="KW-0479">Metal-binding</keyword>
<evidence type="ECO:0000256" key="2">
    <source>
        <dbReference type="ARBA" id="ARBA00022801"/>
    </source>
</evidence>
<reference evidence="6" key="1">
    <citation type="submission" date="2018-03" db="EMBL/GenBank/DDBJ databases">
        <authorList>
            <person name="Zecchin S."/>
        </authorList>
    </citation>
    <scope>NUCLEOTIDE SEQUENCE [LARGE SCALE GENOMIC DNA]</scope>
</reference>
<feature type="domain" description="Calcineurin-like phosphoesterase" evidence="4">
    <location>
        <begin position="156"/>
        <end position="318"/>
    </location>
</feature>
<keyword evidence="3" id="KW-0472">Membrane</keyword>
<organism evidence="5 6">
    <name type="scientific">Candidatus Sulfobium mesophilum</name>
    <dbReference type="NCBI Taxonomy" id="2016548"/>
    <lineage>
        <taxon>Bacteria</taxon>
        <taxon>Pseudomonadati</taxon>
        <taxon>Nitrospirota</taxon>
        <taxon>Nitrospiria</taxon>
        <taxon>Nitrospirales</taxon>
        <taxon>Nitrospiraceae</taxon>
        <taxon>Candidatus Sulfobium</taxon>
    </lineage>
</organism>
<name>A0A2U3QK66_9BACT</name>
<keyword evidence="6" id="KW-1185">Reference proteome</keyword>
<dbReference type="InterPro" id="IPR004843">
    <property type="entry name" value="Calcineurin-like_PHP"/>
</dbReference>
<dbReference type="PANTHER" id="PTHR31302">
    <property type="entry name" value="TRANSMEMBRANE PROTEIN WITH METALLOPHOSPHOESTERASE DOMAIN-RELATED"/>
    <property type="match status" value="1"/>
</dbReference>
<evidence type="ECO:0000313" key="5">
    <source>
        <dbReference type="EMBL" id="SPQ01813.1"/>
    </source>
</evidence>
<keyword evidence="2" id="KW-0378">Hydrolase</keyword>
<dbReference type="AlphaFoldDB" id="A0A2U3QK66"/>
<protein>
    <submittedName>
        <fullName evidence="5">Metallophosphoesterase</fullName>
    </submittedName>
</protein>
<keyword evidence="3" id="KW-0812">Transmembrane</keyword>
<accession>A0A2U3QK66</accession>